<dbReference type="InterPro" id="IPR014710">
    <property type="entry name" value="RmlC-like_jellyroll"/>
</dbReference>
<dbReference type="Proteomes" id="UP001602245">
    <property type="component" value="Unassembled WGS sequence"/>
</dbReference>
<dbReference type="Pfam" id="PF00027">
    <property type="entry name" value="cNMP_binding"/>
    <property type="match status" value="1"/>
</dbReference>
<accession>A0ABW6W932</accession>
<dbReference type="PROSITE" id="PS50042">
    <property type="entry name" value="CNMP_BINDING_3"/>
    <property type="match status" value="1"/>
</dbReference>
<protein>
    <submittedName>
        <fullName evidence="2">Crp/Fnr family transcriptional regulator</fullName>
    </submittedName>
</protein>
<name>A0ABW6W932_9ACTN</name>
<dbReference type="InterPro" id="IPR000595">
    <property type="entry name" value="cNMP-bd_dom"/>
</dbReference>
<feature type="domain" description="Cyclic nucleotide-binding" evidence="1">
    <location>
        <begin position="13"/>
        <end position="133"/>
    </location>
</feature>
<dbReference type="InterPro" id="IPR018490">
    <property type="entry name" value="cNMP-bd_dom_sf"/>
</dbReference>
<dbReference type="SMART" id="SM00100">
    <property type="entry name" value="cNMP"/>
    <property type="match status" value="1"/>
</dbReference>
<evidence type="ECO:0000313" key="2">
    <source>
        <dbReference type="EMBL" id="MFF5289478.1"/>
    </source>
</evidence>
<proteinExistence type="predicted"/>
<reference evidence="2 3" key="1">
    <citation type="submission" date="2024-10" db="EMBL/GenBank/DDBJ databases">
        <title>The Natural Products Discovery Center: Release of the First 8490 Sequenced Strains for Exploring Actinobacteria Biosynthetic Diversity.</title>
        <authorList>
            <person name="Kalkreuter E."/>
            <person name="Kautsar S.A."/>
            <person name="Yang D."/>
            <person name="Bader C.D."/>
            <person name="Teijaro C.N."/>
            <person name="Fluegel L."/>
            <person name="Davis C.M."/>
            <person name="Simpson J.R."/>
            <person name="Lauterbach L."/>
            <person name="Steele A.D."/>
            <person name="Gui C."/>
            <person name="Meng S."/>
            <person name="Li G."/>
            <person name="Viehrig K."/>
            <person name="Ye F."/>
            <person name="Su P."/>
            <person name="Kiefer A.F."/>
            <person name="Nichols A."/>
            <person name="Cepeda A.J."/>
            <person name="Yan W."/>
            <person name="Fan B."/>
            <person name="Jiang Y."/>
            <person name="Adhikari A."/>
            <person name="Zheng C.-J."/>
            <person name="Schuster L."/>
            <person name="Cowan T.M."/>
            <person name="Smanski M.J."/>
            <person name="Chevrette M.G."/>
            <person name="De Carvalho L.P.S."/>
            <person name="Shen B."/>
        </authorList>
    </citation>
    <scope>NUCLEOTIDE SEQUENCE [LARGE SCALE GENOMIC DNA]</scope>
    <source>
        <strain evidence="2 3">NPDC000087</strain>
    </source>
</reference>
<keyword evidence="3" id="KW-1185">Reference proteome</keyword>
<dbReference type="CDD" id="cd00038">
    <property type="entry name" value="CAP_ED"/>
    <property type="match status" value="1"/>
</dbReference>
<dbReference type="SUPFAM" id="SSF51206">
    <property type="entry name" value="cAMP-binding domain-like"/>
    <property type="match status" value="1"/>
</dbReference>
<evidence type="ECO:0000313" key="3">
    <source>
        <dbReference type="Proteomes" id="UP001602245"/>
    </source>
</evidence>
<organism evidence="2 3">
    <name type="scientific">Paractinoplanes globisporus</name>
    <dbReference type="NCBI Taxonomy" id="113565"/>
    <lineage>
        <taxon>Bacteria</taxon>
        <taxon>Bacillati</taxon>
        <taxon>Actinomycetota</taxon>
        <taxon>Actinomycetes</taxon>
        <taxon>Micromonosporales</taxon>
        <taxon>Micromonosporaceae</taxon>
        <taxon>Paractinoplanes</taxon>
    </lineage>
</organism>
<comment type="caution">
    <text evidence="2">The sequence shown here is derived from an EMBL/GenBank/DDBJ whole genome shotgun (WGS) entry which is preliminary data.</text>
</comment>
<dbReference type="EMBL" id="JBIAZU010000001">
    <property type="protein sequence ID" value="MFF5289478.1"/>
    <property type="molecule type" value="Genomic_DNA"/>
</dbReference>
<dbReference type="RefSeq" id="WP_020509815.1">
    <property type="nucleotide sequence ID" value="NZ_JBIAZU010000001.1"/>
</dbReference>
<evidence type="ECO:0000259" key="1">
    <source>
        <dbReference type="PROSITE" id="PS50042"/>
    </source>
</evidence>
<sequence>MLSVFDLLVLHPVVADLPAGWLHRLALHARPVCHFAGYRLFREDAPADRFWLVHSGAVAIDLHVPGRGDIVVEELAPGSAVGWSWLLPPYRRRFGAIVVGDIRAVELDAAQVRSLVAEDAELGRELENRFLAVVADRLQAARNRLVDLYAYPPDRSL</sequence>
<gene>
    <name evidence="2" type="ORF">ACFY35_08575</name>
</gene>
<dbReference type="Gene3D" id="2.60.120.10">
    <property type="entry name" value="Jelly Rolls"/>
    <property type="match status" value="1"/>
</dbReference>